<accession>A0AAD7LS40</accession>
<evidence type="ECO:0000313" key="3">
    <source>
        <dbReference type="Proteomes" id="UP001163823"/>
    </source>
</evidence>
<keyword evidence="1" id="KW-0472">Membrane</keyword>
<name>A0AAD7LS40_QUISA</name>
<proteinExistence type="predicted"/>
<keyword evidence="1" id="KW-0812">Transmembrane</keyword>
<dbReference type="PANTHER" id="PTHR31170:SF9">
    <property type="entry name" value="PROTEIN, PUTATIVE (DUF247)-RELATED"/>
    <property type="match status" value="1"/>
</dbReference>
<organism evidence="2 3">
    <name type="scientific">Quillaja saponaria</name>
    <name type="common">Soap bark tree</name>
    <dbReference type="NCBI Taxonomy" id="32244"/>
    <lineage>
        <taxon>Eukaryota</taxon>
        <taxon>Viridiplantae</taxon>
        <taxon>Streptophyta</taxon>
        <taxon>Embryophyta</taxon>
        <taxon>Tracheophyta</taxon>
        <taxon>Spermatophyta</taxon>
        <taxon>Magnoliopsida</taxon>
        <taxon>eudicotyledons</taxon>
        <taxon>Gunneridae</taxon>
        <taxon>Pentapetalae</taxon>
        <taxon>rosids</taxon>
        <taxon>fabids</taxon>
        <taxon>Fabales</taxon>
        <taxon>Quillajaceae</taxon>
        <taxon>Quillaja</taxon>
    </lineage>
</organism>
<gene>
    <name evidence="2" type="ORF">O6P43_017307</name>
</gene>
<dbReference type="Proteomes" id="UP001163823">
    <property type="component" value="Chromosome 7"/>
</dbReference>
<keyword evidence="1" id="KW-1133">Transmembrane helix</keyword>
<keyword evidence="3" id="KW-1185">Reference proteome</keyword>
<dbReference type="PANTHER" id="PTHR31170">
    <property type="entry name" value="BNAC04G53230D PROTEIN"/>
    <property type="match status" value="1"/>
</dbReference>
<protein>
    <submittedName>
        <fullName evidence="2">Uncharacterized protein</fullName>
    </submittedName>
</protein>
<dbReference type="InterPro" id="IPR004158">
    <property type="entry name" value="DUF247_pln"/>
</dbReference>
<sequence length="461" mass="54192">MASSTTTIAVPENAHQFEHLIDIPKGEYPLLWSGSFIYKVPVNLRSVNQQAYNPQLISIGPLHHGRKQLKPMERQKKIYFNEFHKRLMKQNNVSSEMVNTSLNKFKEFIKEKEEKIRHCYSAGTSHFGSEEFVEMIMLDAIFIMEIVLRITDKIKCEMDCMLSKPWLRKGIEMDLLLLENQIPFFILEELYQLIPRTKNSNFLDLALQYFSNYDPQKKSSDKTVEIKQIKEVLHFTDLVRCFYLPNMDLNFDRDTCDVLYSATKLNEAGVVFKHVNDKRLLDITFKKKWVLKWLPFLSCLPFINCLKAHLELSPFKVDSGTECVLRNLIALEQCHYPSSAYICNYFLLMDQLINTVTDTELLVQNKVLKNLLGSNKQGTILVNRLCEQVLVSNYCYVQIINQLNEHYDQFWNRNMAALNSVYFRDVWRSTSTVVGLIVVFATMYNFFRNFYKDYQNNFKFS</sequence>
<evidence type="ECO:0000256" key="1">
    <source>
        <dbReference type="SAM" id="Phobius"/>
    </source>
</evidence>
<reference evidence="2" key="1">
    <citation type="journal article" date="2023" name="Science">
        <title>Elucidation of the pathway for biosynthesis of saponin adjuvants from the soapbark tree.</title>
        <authorList>
            <person name="Reed J."/>
            <person name="Orme A."/>
            <person name="El-Demerdash A."/>
            <person name="Owen C."/>
            <person name="Martin L.B.B."/>
            <person name="Misra R.C."/>
            <person name="Kikuchi S."/>
            <person name="Rejzek M."/>
            <person name="Martin A.C."/>
            <person name="Harkess A."/>
            <person name="Leebens-Mack J."/>
            <person name="Louveau T."/>
            <person name="Stephenson M.J."/>
            <person name="Osbourn A."/>
        </authorList>
    </citation>
    <scope>NUCLEOTIDE SEQUENCE</scope>
    <source>
        <strain evidence="2">S10</strain>
    </source>
</reference>
<dbReference type="AlphaFoldDB" id="A0AAD7LS40"/>
<comment type="caution">
    <text evidence="2">The sequence shown here is derived from an EMBL/GenBank/DDBJ whole genome shotgun (WGS) entry which is preliminary data.</text>
</comment>
<dbReference type="Pfam" id="PF03140">
    <property type="entry name" value="DUF247"/>
    <property type="match status" value="1"/>
</dbReference>
<feature type="transmembrane region" description="Helical" evidence="1">
    <location>
        <begin position="426"/>
        <end position="447"/>
    </location>
</feature>
<dbReference type="EMBL" id="JARAOO010000007">
    <property type="protein sequence ID" value="KAJ7962020.1"/>
    <property type="molecule type" value="Genomic_DNA"/>
</dbReference>
<evidence type="ECO:0000313" key="2">
    <source>
        <dbReference type="EMBL" id="KAJ7962020.1"/>
    </source>
</evidence>
<dbReference type="KEGG" id="qsa:O6P43_017307"/>